<evidence type="ECO:0000256" key="2">
    <source>
        <dbReference type="ARBA" id="ARBA00022801"/>
    </source>
</evidence>
<evidence type="ECO:0000313" key="7">
    <source>
        <dbReference type="EMBL" id="KAL2089773.1"/>
    </source>
</evidence>
<evidence type="ECO:0000313" key="8">
    <source>
        <dbReference type="Proteomes" id="UP001591681"/>
    </source>
</evidence>
<dbReference type="PANTHER" id="PTHR42886">
    <property type="entry name" value="RE40534P-RELATED"/>
    <property type="match status" value="1"/>
</dbReference>
<feature type="region of interest" description="Disordered" evidence="5">
    <location>
        <begin position="420"/>
        <end position="455"/>
    </location>
</feature>
<dbReference type="EMBL" id="JBHFQA010000012">
    <property type="protein sequence ID" value="KAL2089773.1"/>
    <property type="molecule type" value="Genomic_DNA"/>
</dbReference>
<keyword evidence="8" id="KW-1185">Reference proteome</keyword>
<evidence type="ECO:0000256" key="1">
    <source>
        <dbReference type="ARBA" id="ARBA00008645"/>
    </source>
</evidence>
<comment type="similarity">
    <text evidence="1">Belongs to the AB hydrolase superfamily.</text>
</comment>
<comment type="caution">
    <text evidence="7">The sequence shown here is derived from an EMBL/GenBank/DDBJ whole genome shotgun (WGS) entry which is preliminary data.</text>
</comment>
<dbReference type="GO" id="GO:1900226">
    <property type="term" value="P:negative regulation of NLRP3 inflammasome complex assembly"/>
    <property type="evidence" value="ECO:0007669"/>
    <property type="project" value="UniProtKB-ARBA"/>
</dbReference>
<accession>A0ABD1JSC1</accession>
<organism evidence="7 8">
    <name type="scientific">Coilia grayii</name>
    <name type="common">Gray's grenadier anchovy</name>
    <dbReference type="NCBI Taxonomy" id="363190"/>
    <lineage>
        <taxon>Eukaryota</taxon>
        <taxon>Metazoa</taxon>
        <taxon>Chordata</taxon>
        <taxon>Craniata</taxon>
        <taxon>Vertebrata</taxon>
        <taxon>Euteleostomi</taxon>
        <taxon>Actinopterygii</taxon>
        <taxon>Neopterygii</taxon>
        <taxon>Teleostei</taxon>
        <taxon>Clupei</taxon>
        <taxon>Clupeiformes</taxon>
        <taxon>Clupeoidei</taxon>
        <taxon>Engraulidae</taxon>
        <taxon>Coilinae</taxon>
        <taxon>Coilia</taxon>
    </lineage>
</organism>
<dbReference type="InterPro" id="IPR029058">
    <property type="entry name" value="AB_hydrolase_fold"/>
</dbReference>
<evidence type="ECO:0000256" key="4">
    <source>
        <dbReference type="ARBA" id="ARBA00041848"/>
    </source>
</evidence>
<dbReference type="PRINTS" id="PR00412">
    <property type="entry name" value="EPOXHYDRLASE"/>
</dbReference>
<feature type="domain" description="AB hydrolase-1" evidence="6">
    <location>
        <begin position="174"/>
        <end position="274"/>
    </location>
</feature>
<dbReference type="InterPro" id="IPR000073">
    <property type="entry name" value="AB_hydrolase_1"/>
</dbReference>
<proteinExistence type="inferred from homology"/>
<dbReference type="PRINTS" id="PR00111">
    <property type="entry name" value="ABHYDROLASE"/>
</dbReference>
<feature type="compositionally biased region" description="Polar residues" evidence="5">
    <location>
        <begin position="432"/>
        <end position="447"/>
    </location>
</feature>
<dbReference type="Pfam" id="PF00561">
    <property type="entry name" value="Abhydrolase_1"/>
    <property type="match status" value="1"/>
</dbReference>
<feature type="region of interest" description="Disordered" evidence="5">
    <location>
        <begin position="112"/>
        <end position="152"/>
    </location>
</feature>
<dbReference type="PANTHER" id="PTHR42886:SF83">
    <property type="entry name" value="PROTEIN ABHD8"/>
    <property type="match status" value="1"/>
</dbReference>
<dbReference type="GO" id="GO:0016787">
    <property type="term" value="F:hydrolase activity"/>
    <property type="evidence" value="ECO:0007669"/>
    <property type="project" value="UniProtKB-KW"/>
</dbReference>
<evidence type="ECO:0000256" key="5">
    <source>
        <dbReference type="SAM" id="MobiDB-lite"/>
    </source>
</evidence>
<gene>
    <name evidence="7" type="ORF">ACEWY4_014461</name>
</gene>
<dbReference type="Gene3D" id="3.40.50.1820">
    <property type="entry name" value="alpha/beta hydrolase"/>
    <property type="match status" value="1"/>
</dbReference>
<dbReference type="AlphaFoldDB" id="A0ABD1JSC1"/>
<evidence type="ECO:0000256" key="3">
    <source>
        <dbReference type="ARBA" id="ARBA00039466"/>
    </source>
</evidence>
<sequence length="455" mass="50449">MLAGAMERIIYCLTGRSANVVVPIETSEAADGFEFVEVKPGRVIRVRHIIPDRQVVEDKSGPAGSIPCKRKISAFRNGQLYIENLSEAVRAEALDGQNGETAEPNSTVEVEVSDCNSTTPPAVAPQHCKANGDNVVTQQPQSGQQRRRRKPKRTVVIDCERQISCCKGTHSDVVLFFIHGVGGSLDIWGHQLDFFSQLGYEVVAPDLAGHGASSVPQVSAAYTFYALAEDVRAIFKRYARKRNILVGHSYGVSFCTFLAHEYPEEIHKMVMINGGGPTALEPSICSVFNLPACMLQCLSPCLSWSFLKAGFAHQGAKEKQLLKDSNAFNVSSFVLRAMMSGQYWPEGDEVYHAEITVPTLLVHGIYDRFVPVEEDQRMAEILILAFLKIINEGSHMVMIECPDTVNTLLHEFFLWQPDIPKKPKQEAKPTPTKLSTTNRDTRPSTPERTSKTRNK</sequence>
<protein>
    <recommendedName>
        <fullName evidence="3">Protein ABHD8</fullName>
    </recommendedName>
    <alternativeName>
        <fullName evidence="4">Alpha/beta hydrolase domain-containing protein 8</fullName>
    </alternativeName>
</protein>
<name>A0ABD1JSC1_9TELE</name>
<dbReference type="Proteomes" id="UP001591681">
    <property type="component" value="Unassembled WGS sequence"/>
</dbReference>
<keyword evidence="2" id="KW-0378">Hydrolase</keyword>
<dbReference type="SUPFAM" id="SSF53474">
    <property type="entry name" value="alpha/beta-Hydrolases"/>
    <property type="match status" value="1"/>
</dbReference>
<dbReference type="FunFam" id="3.40.50.1820:FF:000017">
    <property type="entry name" value="Abhydrolase domain containing 8"/>
    <property type="match status" value="1"/>
</dbReference>
<dbReference type="InterPro" id="IPR000639">
    <property type="entry name" value="Epox_hydrolase-like"/>
</dbReference>
<evidence type="ECO:0000259" key="6">
    <source>
        <dbReference type="Pfam" id="PF00561"/>
    </source>
</evidence>
<reference evidence="7 8" key="1">
    <citation type="submission" date="2024-09" db="EMBL/GenBank/DDBJ databases">
        <title>A chromosome-level genome assembly of Gray's grenadier anchovy, Coilia grayii.</title>
        <authorList>
            <person name="Fu Z."/>
        </authorList>
    </citation>
    <scope>NUCLEOTIDE SEQUENCE [LARGE SCALE GENOMIC DNA]</scope>
    <source>
        <strain evidence="7">G4</strain>
        <tissue evidence="7">Muscle</tissue>
    </source>
</reference>